<dbReference type="InterPro" id="IPR029055">
    <property type="entry name" value="Ntn_hydrolases_N"/>
</dbReference>
<feature type="domain" description="Choloylglycine hydrolase/NAAA C-terminal" evidence="3">
    <location>
        <begin position="2"/>
        <end position="310"/>
    </location>
</feature>
<gene>
    <name evidence="4" type="ORF">THAOC_32445</name>
</gene>
<keyword evidence="5" id="KW-1185">Reference proteome</keyword>
<evidence type="ECO:0000256" key="2">
    <source>
        <dbReference type="ARBA" id="ARBA00022801"/>
    </source>
</evidence>
<protein>
    <recommendedName>
        <fullName evidence="3">Choloylglycine hydrolase/NAAA C-terminal domain-containing protein</fullName>
    </recommendedName>
</protein>
<evidence type="ECO:0000256" key="1">
    <source>
        <dbReference type="ARBA" id="ARBA00006625"/>
    </source>
</evidence>
<dbReference type="InterPro" id="IPR029132">
    <property type="entry name" value="CBAH/NAAA_C"/>
</dbReference>
<comment type="caution">
    <text evidence="4">The sequence shown here is derived from an EMBL/GenBank/DDBJ whole genome shotgun (WGS) entry which is preliminary data.</text>
</comment>
<evidence type="ECO:0000259" key="3">
    <source>
        <dbReference type="Pfam" id="PF02275"/>
    </source>
</evidence>
<dbReference type="InterPro" id="IPR052193">
    <property type="entry name" value="Peptidase_C59"/>
</dbReference>
<dbReference type="eggNOG" id="ENOG502RXDA">
    <property type="taxonomic scope" value="Eukaryota"/>
</dbReference>
<reference evidence="4 5" key="1">
    <citation type="journal article" date="2012" name="Genome Biol.">
        <title>Genome and low-iron response of an oceanic diatom adapted to chronic iron limitation.</title>
        <authorList>
            <person name="Lommer M."/>
            <person name="Specht M."/>
            <person name="Roy A.S."/>
            <person name="Kraemer L."/>
            <person name="Andreson R."/>
            <person name="Gutowska M.A."/>
            <person name="Wolf J."/>
            <person name="Bergner S.V."/>
            <person name="Schilhabel M.B."/>
            <person name="Klostermeier U.C."/>
            <person name="Beiko R.G."/>
            <person name="Rosenstiel P."/>
            <person name="Hippler M."/>
            <person name="Laroche J."/>
        </authorList>
    </citation>
    <scope>NUCLEOTIDE SEQUENCE [LARGE SCALE GENOMIC DNA]</scope>
    <source>
        <strain evidence="4 5">CCMP1005</strain>
    </source>
</reference>
<dbReference type="GO" id="GO:0016787">
    <property type="term" value="F:hydrolase activity"/>
    <property type="evidence" value="ECO:0007669"/>
    <property type="project" value="UniProtKB-KW"/>
</dbReference>
<proteinExistence type="inferred from homology"/>
<keyword evidence="2" id="KW-0378">Hydrolase</keyword>
<name>K0R793_THAOC</name>
<dbReference type="Pfam" id="PF02275">
    <property type="entry name" value="CBAH"/>
    <property type="match status" value="1"/>
</dbReference>
<evidence type="ECO:0000313" key="4">
    <source>
        <dbReference type="EMBL" id="EJK48735.1"/>
    </source>
</evidence>
<dbReference type="SUPFAM" id="SSF56235">
    <property type="entry name" value="N-terminal nucleophile aminohydrolases (Ntn hydrolases)"/>
    <property type="match status" value="1"/>
</dbReference>
<organism evidence="4 5">
    <name type="scientific">Thalassiosira oceanica</name>
    <name type="common">Marine diatom</name>
    <dbReference type="NCBI Taxonomy" id="159749"/>
    <lineage>
        <taxon>Eukaryota</taxon>
        <taxon>Sar</taxon>
        <taxon>Stramenopiles</taxon>
        <taxon>Ochrophyta</taxon>
        <taxon>Bacillariophyta</taxon>
        <taxon>Coscinodiscophyceae</taxon>
        <taxon>Thalassiosirophycidae</taxon>
        <taxon>Thalassiosirales</taxon>
        <taxon>Thalassiosiraceae</taxon>
        <taxon>Thalassiosira</taxon>
    </lineage>
</organism>
<dbReference type="Gene3D" id="3.60.60.10">
    <property type="entry name" value="Penicillin V Acylase, Chain A"/>
    <property type="match status" value="1"/>
</dbReference>
<dbReference type="EMBL" id="AGNL01045494">
    <property type="protein sequence ID" value="EJK48735.1"/>
    <property type="molecule type" value="Genomic_DNA"/>
</dbReference>
<dbReference type="PANTHER" id="PTHR35527:SF2">
    <property type="entry name" value="HYDROLASE"/>
    <property type="match status" value="1"/>
</dbReference>
<dbReference type="Proteomes" id="UP000266841">
    <property type="component" value="Unassembled WGS sequence"/>
</dbReference>
<dbReference type="AlphaFoldDB" id="K0R793"/>
<comment type="similarity">
    <text evidence="1">Belongs to the peptidase C59 family.</text>
</comment>
<dbReference type="OrthoDB" id="63199at2759"/>
<sequence>MVAGRSMDWGFSFEDVLFVNPPGEEMDGNAGDLSVSWTSKYGSVTSSIIGFFSGMGDAAKDFEVPEGGCAGLEFSKDGGSDGMNTEGLTIHMLYLGEEDGTVYAEPSETDPINISFMRYTRYVLDNFATVADAIEGLKGLRAIRDAICKDVPITDGQGHVLGAHMALEDATGDSAVIEHVNGTWQFYHSKTDALVMTNEPPYDKQKEILAQYEPWGGDITLPDNLPGSVNSAERMVRLEYYLQYTPEPKSYPEAIANVRSLISTTNVPFGAPYGGGVYPTWWTSFSDVTDKVYFFDWHYTPNMIWIDLNAIPWESVPGTLKLLPQDVTLEGNALCDFVTLDDANPNLEGCETTAKSSSGAKGLAFGAAMAAIATMFQL</sequence>
<accession>K0R793</accession>
<evidence type="ECO:0000313" key="5">
    <source>
        <dbReference type="Proteomes" id="UP000266841"/>
    </source>
</evidence>
<dbReference type="PANTHER" id="PTHR35527">
    <property type="entry name" value="CHOLOYLGLYCINE HYDROLASE"/>
    <property type="match status" value="1"/>
</dbReference>